<keyword evidence="4" id="KW-1185">Reference proteome</keyword>
<accession>A0A193FEX5</accession>
<dbReference type="RefSeq" id="WP_066345112.1">
    <property type="nucleotide sequence ID" value="NZ_CBCSFJ010000008.1"/>
</dbReference>
<gene>
    <name evidence="2" type="ORF">BAU06_05065</name>
    <name evidence="3" type="ORF">BAU08_05035</name>
</gene>
<dbReference type="STRING" id="463025.BAU08_05035"/>
<dbReference type="EMBL" id="CP016170">
    <property type="protein sequence ID" value="ANN65746.1"/>
    <property type="molecule type" value="Genomic_DNA"/>
</dbReference>
<evidence type="ECO:0000256" key="1">
    <source>
        <dbReference type="SAM" id="MobiDB-lite"/>
    </source>
</evidence>
<feature type="region of interest" description="Disordered" evidence="1">
    <location>
        <begin position="19"/>
        <end position="49"/>
    </location>
</feature>
<evidence type="ECO:0000313" key="2">
    <source>
        <dbReference type="EMBL" id="ANN65746.1"/>
    </source>
</evidence>
<evidence type="ECO:0000313" key="3">
    <source>
        <dbReference type="EMBL" id="ANN70776.1"/>
    </source>
</evidence>
<dbReference type="Proteomes" id="UP000091897">
    <property type="component" value="Chromosome"/>
</dbReference>
<dbReference type="KEGG" id="bbro:BAU06_05065"/>
<protein>
    <submittedName>
        <fullName evidence="3">Uncharacterized protein</fullName>
    </submittedName>
</protein>
<dbReference type="AlphaFoldDB" id="A0A193FEX5"/>
<dbReference type="Proteomes" id="UP000092213">
    <property type="component" value="Chromosome"/>
</dbReference>
<evidence type="ECO:0000313" key="5">
    <source>
        <dbReference type="Proteomes" id="UP000092213"/>
    </source>
</evidence>
<dbReference type="OrthoDB" id="8622530at2"/>
<name>A0A193FEX5_9BORD</name>
<proteinExistence type="predicted"/>
<reference evidence="4 5" key="1">
    <citation type="submission" date="2016-06" db="EMBL/GenBank/DDBJ databases">
        <title>Complete genome sequences of Bordetella bronchialis and Bordetella flabilis.</title>
        <authorList>
            <person name="LiPuma J.J."/>
            <person name="Spilker T."/>
        </authorList>
    </citation>
    <scope>NUCLEOTIDE SEQUENCE [LARGE SCALE GENOMIC DNA]</scope>
    <source>
        <strain evidence="3 5">AU17976</strain>
        <strain evidence="2 4">AU3182</strain>
    </source>
</reference>
<evidence type="ECO:0000313" key="4">
    <source>
        <dbReference type="Proteomes" id="UP000091897"/>
    </source>
</evidence>
<organism evidence="3 5">
    <name type="scientific">Bordetella bronchialis</name>
    <dbReference type="NCBI Taxonomy" id="463025"/>
    <lineage>
        <taxon>Bacteria</taxon>
        <taxon>Pseudomonadati</taxon>
        <taxon>Pseudomonadota</taxon>
        <taxon>Betaproteobacteria</taxon>
        <taxon>Burkholderiales</taxon>
        <taxon>Alcaligenaceae</taxon>
        <taxon>Bordetella</taxon>
    </lineage>
</organism>
<dbReference type="EMBL" id="CP016171">
    <property type="protein sequence ID" value="ANN70776.1"/>
    <property type="molecule type" value="Genomic_DNA"/>
</dbReference>
<sequence>MYANTVGISGFRPEFYLPYPQKPEAPADGSPQGPPAPPGPGISYQPQVHGSHAQFRASAEFARYREEFHALLDGLARFAARDDMPAQDRQRIADGFHSLYRRRFAEGQSYVHDELIDGIGKRSLESLYALVHDESIPLHIRRAEAINLSESLAVCGPGTIANLVTAQRALLMSAGGIKARLWKMKDLCARNVLTQAASQMFGRRDDYARVEIHFVNAAWNYLADEIGLEPILDSYAPNLHLESPGFLPACREKVLAAITPGNLASLLAEECLSAFNRHAAPPGQRQVSYDDAVAQSFDAILDNILLDMGLSKDRLTLHAFVETDDDVGCYRFRTDATLIAVAVLDMIHAEGLMDDMPVHRGEWRDESGAVEALLAYENLVWRFRFGRAAGAPTWDASAGSPELLRVPQLLRWIDTQPSGAPDVPVLAVRAAIRASDPDELMAVPWHWLLDADIALALLARMGEERARRYVDGRVDGFLYRFPPDQRAAFIDGAMHLGGAVTILASQWYPNMWTLFNETARPGGPTRLQRWVADRNVRAIDAVRVLAEGGWGAATERWGKGHLLYGMLCGDAKRPMLYDAMAADNDVGMAAWARLLCSAAVLPHVRGMLADLLIADRKHGVSALGAAMHRNCAKAVEAYGAMLCHPAILPRIRSRLPTLLSATGHRHAGPRERVNALMFGMDGGGDLAIRAYGRLLLSPALFPLIRKELPRYFGIERGLGRRNARVHKRSPLWWAMHAGRADAIREYRALLTEPRILERLKKWLPALCAAMDPAGQVTALHSALEMGHAEAIDEYRHLLAHPAIAPLIQSALPVLALGEGQWGTPGLAVAMRQGHAAAVAAYGRLLVDDAILPAIRRCLPALLTARPMGEASSLAQALAGGHTEAVREFHALLVHPRILPEIIPVLPRLLIAKSLSGMGGLPMAVHDGHSSTILAYRGILADPRIGPHIETAMMRRLAHSRHADAARVLAAVPDTDGAPVRISPWDIKVDQWLTFYINSRLPGPGLAERLARRIRQWTRLIPQ</sequence>